<dbReference type="PANTHER" id="PTHR14191">
    <property type="entry name" value="PDZ DOMAIN CONTAINING PROTEIN"/>
    <property type="match status" value="1"/>
</dbReference>
<evidence type="ECO:0000313" key="4">
    <source>
        <dbReference type="EMBL" id="PFX16661.1"/>
    </source>
</evidence>
<dbReference type="InterPro" id="IPR036034">
    <property type="entry name" value="PDZ_sf"/>
</dbReference>
<feature type="region of interest" description="Disordered" evidence="2">
    <location>
        <begin position="122"/>
        <end position="263"/>
    </location>
</feature>
<gene>
    <name evidence="4" type="primary">SLC9A3R2</name>
    <name evidence="4" type="ORF">AWC38_SpisGene19051</name>
</gene>
<evidence type="ECO:0000313" key="5">
    <source>
        <dbReference type="Proteomes" id="UP000225706"/>
    </source>
</evidence>
<evidence type="ECO:0000259" key="3">
    <source>
        <dbReference type="PROSITE" id="PS50106"/>
    </source>
</evidence>
<feature type="compositionally biased region" description="Polar residues" evidence="2">
    <location>
        <begin position="247"/>
        <end position="259"/>
    </location>
</feature>
<dbReference type="STRING" id="50429.A0A2B4RGC1"/>
<dbReference type="Pfam" id="PF00595">
    <property type="entry name" value="PDZ"/>
    <property type="match status" value="1"/>
</dbReference>
<name>A0A2B4RGC1_STYPI</name>
<feature type="compositionally biased region" description="Polar residues" evidence="2">
    <location>
        <begin position="207"/>
        <end position="216"/>
    </location>
</feature>
<dbReference type="GO" id="GO:0072659">
    <property type="term" value="P:protein localization to plasma membrane"/>
    <property type="evidence" value="ECO:0007669"/>
    <property type="project" value="TreeGrafter"/>
</dbReference>
<dbReference type="AlphaFoldDB" id="A0A2B4RGC1"/>
<keyword evidence="5" id="KW-1185">Reference proteome</keyword>
<dbReference type="PANTHER" id="PTHR14191:SF3">
    <property type="entry name" value="NA(+)_H(+) EXCHANGE REGULATORY COFACTOR-LIKE PROTEIN NRFL-1"/>
    <property type="match status" value="1"/>
</dbReference>
<feature type="domain" description="PDZ" evidence="3">
    <location>
        <begin position="14"/>
        <end position="92"/>
    </location>
</feature>
<evidence type="ECO:0000256" key="1">
    <source>
        <dbReference type="ARBA" id="ARBA00022737"/>
    </source>
</evidence>
<dbReference type="SMART" id="SM00228">
    <property type="entry name" value="PDZ"/>
    <property type="match status" value="1"/>
</dbReference>
<dbReference type="OrthoDB" id="10267793at2759"/>
<dbReference type="CDD" id="cd06768">
    <property type="entry name" value="PDZ_NHERF-like"/>
    <property type="match status" value="1"/>
</dbReference>
<comment type="caution">
    <text evidence="4">The sequence shown here is derived from an EMBL/GenBank/DDBJ whole genome shotgun (WGS) entry which is preliminary data.</text>
</comment>
<dbReference type="InterPro" id="IPR051067">
    <property type="entry name" value="NHER"/>
</dbReference>
<reference evidence="5" key="1">
    <citation type="journal article" date="2017" name="bioRxiv">
        <title>Comparative analysis of the genomes of Stylophora pistillata and Acropora digitifera provides evidence for extensive differences between species of corals.</title>
        <authorList>
            <person name="Voolstra C.R."/>
            <person name="Li Y."/>
            <person name="Liew Y.J."/>
            <person name="Baumgarten S."/>
            <person name="Zoccola D."/>
            <person name="Flot J.-F."/>
            <person name="Tambutte S."/>
            <person name="Allemand D."/>
            <person name="Aranda M."/>
        </authorList>
    </citation>
    <scope>NUCLEOTIDE SEQUENCE [LARGE SCALE GENOMIC DNA]</scope>
</reference>
<dbReference type="GO" id="GO:0043495">
    <property type="term" value="F:protein-membrane adaptor activity"/>
    <property type="evidence" value="ECO:0007669"/>
    <property type="project" value="TreeGrafter"/>
</dbReference>
<evidence type="ECO:0000256" key="2">
    <source>
        <dbReference type="SAM" id="MobiDB-lite"/>
    </source>
</evidence>
<accession>A0A2B4RGC1</accession>
<dbReference type="EMBL" id="LSMT01000528">
    <property type="protein sequence ID" value="PFX16661.1"/>
    <property type="molecule type" value="Genomic_DNA"/>
</dbReference>
<dbReference type="PROSITE" id="PS50106">
    <property type="entry name" value="PDZ"/>
    <property type="match status" value="1"/>
</dbReference>
<protein>
    <submittedName>
        <fullName evidence="4">Na(+)/H(+) exchange regulatory cofactor NHE-RF2</fullName>
    </submittedName>
</protein>
<feature type="compositionally biased region" description="Polar residues" evidence="2">
    <location>
        <begin position="163"/>
        <end position="175"/>
    </location>
</feature>
<keyword evidence="1" id="KW-0677">Repeat</keyword>
<dbReference type="GO" id="GO:0016324">
    <property type="term" value="C:apical plasma membrane"/>
    <property type="evidence" value="ECO:0007669"/>
    <property type="project" value="TreeGrafter"/>
</dbReference>
<organism evidence="4 5">
    <name type="scientific">Stylophora pistillata</name>
    <name type="common">Smooth cauliflower coral</name>
    <dbReference type="NCBI Taxonomy" id="50429"/>
    <lineage>
        <taxon>Eukaryota</taxon>
        <taxon>Metazoa</taxon>
        <taxon>Cnidaria</taxon>
        <taxon>Anthozoa</taxon>
        <taxon>Hexacorallia</taxon>
        <taxon>Scleractinia</taxon>
        <taxon>Astrocoeniina</taxon>
        <taxon>Pocilloporidae</taxon>
        <taxon>Stylophora</taxon>
    </lineage>
</organism>
<sequence length="292" mass="31821">MSMEFDADTVSAPRLVVMKRAEGGYGFNLHGERNVQAGQSISAVDDGSEAQKAGLRVGDKVIEVNGMNIENMSHGDVVKRIKMNSNEVTLLVCDHITEAYLKQEGRPITADMANLMTVYRSKQVKSEPEPSEPPQPVVIEEEPVPEVQESNTVETAPTPIITDESNAVDSSTLNEVDSAEVANEATTPEEVKQLNEVLEKEEESLPAPTTNGTLNHSEPEPAPEPAPSQPTQVVAPPTATHAPLPSKPTSKPLRSTIKQQKVESWDEKYKKFQNFSSSNGLDVEVHFDILCP</sequence>
<dbReference type="InterPro" id="IPR001478">
    <property type="entry name" value="PDZ"/>
</dbReference>
<dbReference type="Proteomes" id="UP000225706">
    <property type="component" value="Unassembled WGS sequence"/>
</dbReference>
<dbReference type="Gene3D" id="2.30.42.10">
    <property type="match status" value="1"/>
</dbReference>
<proteinExistence type="predicted"/>
<dbReference type="SUPFAM" id="SSF50156">
    <property type="entry name" value="PDZ domain-like"/>
    <property type="match status" value="1"/>
</dbReference>